<evidence type="ECO:0000256" key="4">
    <source>
        <dbReference type="SAM" id="SignalP"/>
    </source>
</evidence>
<name>A0A829YGQ1_9GAMM</name>
<gene>
    <name evidence="6" type="primary">btuB_16</name>
    <name evidence="6" type="ORF">GCM10011487_37660</name>
</gene>
<dbReference type="RefSeq" id="WP_161813375.1">
    <property type="nucleotide sequence ID" value="NZ_BLJN01000003.1"/>
</dbReference>
<dbReference type="CDD" id="cd01347">
    <property type="entry name" value="ligand_gated_channel"/>
    <property type="match status" value="1"/>
</dbReference>
<dbReference type="InterPro" id="IPR037066">
    <property type="entry name" value="Plug_dom_sf"/>
</dbReference>
<dbReference type="PANTHER" id="PTHR40980:SF3">
    <property type="entry name" value="TONB-DEPENDENT RECEPTOR-LIKE BETA-BARREL DOMAIN-CONTAINING PROTEIN"/>
    <property type="match status" value="1"/>
</dbReference>
<evidence type="ECO:0000256" key="3">
    <source>
        <dbReference type="ARBA" id="ARBA00023237"/>
    </source>
</evidence>
<evidence type="ECO:0000256" key="1">
    <source>
        <dbReference type="ARBA" id="ARBA00004442"/>
    </source>
</evidence>
<dbReference type="EMBL" id="BLJN01000003">
    <property type="protein sequence ID" value="GFE81766.1"/>
    <property type="molecule type" value="Genomic_DNA"/>
</dbReference>
<evidence type="ECO:0000313" key="6">
    <source>
        <dbReference type="EMBL" id="GFE81766.1"/>
    </source>
</evidence>
<keyword evidence="3" id="KW-0998">Cell outer membrane</keyword>
<dbReference type="PANTHER" id="PTHR40980">
    <property type="entry name" value="PLUG DOMAIN-CONTAINING PROTEIN"/>
    <property type="match status" value="1"/>
</dbReference>
<protein>
    <submittedName>
        <fullName evidence="6">TonB-dependent receptor</fullName>
    </submittedName>
</protein>
<proteinExistence type="predicted"/>
<sequence length="927" mass="101317">MNTISNLRLARAVTRGLGGGTAIGMALLFAAAAHAQQTTAANSSELETVVVTGIRASIEESIELKRDSGSIIEAISAEDIGKLPDTSIADSLSRLPGLTSQRAEGRASAISLRGTDPGFTSALLNGREQVSTGDNRSIEFDQYPSELLSSVLVYKTPDAQLVGQGLAGTIDLRTTRPLDVNDRAIVMNVRGEMNSQNDMGADSDEMGYRASFSYIDQFLDNTLGVTFGFAHLESPLAIQGAGTYEPWHANDPDVDGFNYHPEVADGLYVTNGMKIRSDMGENRRDGAMAAIQWRPSDAYETVLDLYYTKRKQTDNARSLEVNLGNYPIQGQGFAAPIIADNTVIGGTLLNRVPLARNFLFKTEDEIFATGWNNKWFAGSWTFIADVSYSKAERDEQQYETNGQFVAGGTSNIPDSGFFSLSRDDMPTLRFNMNYADPTGVRVGPTIYGAGYSKIPHIEDELTSGRFDVIRELNTAWLRNIAVGANYSDRSKDKFQPEGNLSTRNNAYYQVGDHLLAPTNLGYANAGRALAWDVMGVLADFYNPIVYHTPDEDGFEYLVGKNWEVTEKVTTGYVKSELDHELSSSVTLKGNVGVQVVQTDQSSEALRLENGNPVPISDGKKYTDVLPAINFAFMLPSDQAVRVGVAKEIARARMDQLKASSEIGYDSGTGLPGGSGGNPRLDPWRAVAYDISYERYFGPNAYVSLAGFYKDLKTYIYAQTIADYDFSDFLATLPPEYFTDPTIDIPTTGRFTRPVNGDGGNLKGLELSVALTGELFTDVLSGFGTILSVSRTESSITIEDPPNNQFTGGNGLGDIPLPGLSKTVWNATLYYENAGFSARVATRSRSKYIGEVTNFANDRAFKYVKGDRITDAQLGYEFGPGALQGLSILVQVNNLTNEPYIAYSVTETRQQDFQEYGRQYLLGINYRL</sequence>
<dbReference type="InterPro" id="IPR010104">
    <property type="entry name" value="TonB_rcpt_bac"/>
</dbReference>
<keyword evidence="6" id="KW-0675">Receptor</keyword>
<keyword evidence="4" id="KW-0732">Signal</keyword>
<comment type="subcellular location">
    <subcellularLocation>
        <location evidence="1">Cell outer membrane</location>
    </subcellularLocation>
</comment>
<evidence type="ECO:0000259" key="5">
    <source>
        <dbReference type="Pfam" id="PF07715"/>
    </source>
</evidence>
<evidence type="ECO:0000256" key="2">
    <source>
        <dbReference type="ARBA" id="ARBA00023136"/>
    </source>
</evidence>
<dbReference type="Proteomes" id="UP000445000">
    <property type="component" value="Unassembled WGS sequence"/>
</dbReference>
<organism evidence="6 7">
    <name type="scientific">Steroidobacter agaridevorans</name>
    <dbReference type="NCBI Taxonomy" id="2695856"/>
    <lineage>
        <taxon>Bacteria</taxon>
        <taxon>Pseudomonadati</taxon>
        <taxon>Pseudomonadota</taxon>
        <taxon>Gammaproteobacteria</taxon>
        <taxon>Steroidobacterales</taxon>
        <taxon>Steroidobacteraceae</taxon>
        <taxon>Steroidobacter</taxon>
    </lineage>
</organism>
<reference evidence="7" key="1">
    <citation type="submission" date="2020-01" db="EMBL/GenBank/DDBJ databases">
        <title>'Steroidobacter agaridevorans' sp. nov., agar-degrading bacteria isolated from rhizosphere soils.</title>
        <authorList>
            <person name="Ikenaga M."/>
            <person name="Kataoka M."/>
            <person name="Murouchi A."/>
            <person name="Katsuragi S."/>
            <person name="Sakai M."/>
        </authorList>
    </citation>
    <scope>NUCLEOTIDE SEQUENCE [LARGE SCALE GENOMIC DNA]</scope>
    <source>
        <strain evidence="7">YU21-B</strain>
    </source>
</reference>
<evidence type="ECO:0000313" key="7">
    <source>
        <dbReference type="Proteomes" id="UP000445000"/>
    </source>
</evidence>
<dbReference type="InterPro" id="IPR012910">
    <property type="entry name" value="Plug_dom"/>
</dbReference>
<keyword evidence="2" id="KW-0472">Membrane</keyword>
<dbReference type="InterPro" id="IPR036942">
    <property type="entry name" value="Beta-barrel_TonB_sf"/>
</dbReference>
<feature type="domain" description="TonB-dependent receptor plug" evidence="5">
    <location>
        <begin position="65"/>
        <end position="168"/>
    </location>
</feature>
<accession>A0A829YGQ1</accession>
<comment type="caution">
    <text evidence="6">The sequence shown here is derived from an EMBL/GenBank/DDBJ whole genome shotgun (WGS) entry which is preliminary data.</text>
</comment>
<keyword evidence="7" id="KW-1185">Reference proteome</keyword>
<dbReference type="NCBIfam" id="TIGR01782">
    <property type="entry name" value="TonB-Xanth-Caul"/>
    <property type="match status" value="1"/>
</dbReference>
<dbReference type="Gene3D" id="2.170.130.10">
    <property type="entry name" value="TonB-dependent receptor, plug domain"/>
    <property type="match status" value="1"/>
</dbReference>
<feature type="signal peptide" evidence="4">
    <location>
        <begin position="1"/>
        <end position="35"/>
    </location>
</feature>
<feature type="chain" id="PRO_5032414137" evidence="4">
    <location>
        <begin position="36"/>
        <end position="927"/>
    </location>
</feature>
<dbReference type="AlphaFoldDB" id="A0A829YGQ1"/>
<dbReference type="GO" id="GO:0009279">
    <property type="term" value="C:cell outer membrane"/>
    <property type="evidence" value="ECO:0007669"/>
    <property type="project" value="UniProtKB-SubCell"/>
</dbReference>
<dbReference type="Gene3D" id="2.40.170.20">
    <property type="entry name" value="TonB-dependent receptor, beta-barrel domain"/>
    <property type="match status" value="1"/>
</dbReference>
<dbReference type="SUPFAM" id="SSF56935">
    <property type="entry name" value="Porins"/>
    <property type="match status" value="1"/>
</dbReference>
<dbReference type="Pfam" id="PF07715">
    <property type="entry name" value="Plug"/>
    <property type="match status" value="1"/>
</dbReference>